<reference evidence="4 5" key="1">
    <citation type="submission" date="2016-10" db="EMBL/GenBank/DDBJ databases">
        <authorList>
            <person name="de Groot N.N."/>
        </authorList>
    </citation>
    <scope>NUCLEOTIDE SEQUENCE [LARGE SCALE GENOMIC DNA]</scope>
    <source>
        <strain evidence="4 5">ASO4-2</strain>
    </source>
</reference>
<dbReference type="Gene3D" id="3.40.50.300">
    <property type="entry name" value="P-loop containing nucleotide triphosphate hydrolases"/>
    <property type="match status" value="1"/>
</dbReference>
<feature type="domain" description="AAA" evidence="3">
    <location>
        <begin position="129"/>
        <end position="274"/>
    </location>
</feature>
<dbReference type="GO" id="GO:0009898">
    <property type="term" value="C:cytoplasmic side of plasma membrane"/>
    <property type="evidence" value="ECO:0007669"/>
    <property type="project" value="TreeGrafter"/>
</dbReference>
<keyword evidence="5" id="KW-1185">Reference proteome</keyword>
<dbReference type="GO" id="GO:0051782">
    <property type="term" value="P:negative regulation of cell division"/>
    <property type="evidence" value="ECO:0007669"/>
    <property type="project" value="TreeGrafter"/>
</dbReference>
<dbReference type="GO" id="GO:0016887">
    <property type="term" value="F:ATP hydrolysis activity"/>
    <property type="evidence" value="ECO:0007669"/>
    <property type="project" value="TreeGrafter"/>
</dbReference>
<dbReference type="RefSeq" id="WP_092119177.1">
    <property type="nucleotide sequence ID" value="NZ_FMXO01000007.1"/>
</dbReference>
<name>A0A1G6C832_9BACT</name>
<accession>A0A1G6C832</accession>
<evidence type="ECO:0000256" key="1">
    <source>
        <dbReference type="ARBA" id="ARBA00022741"/>
    </source>
</evidence>
<dbReference type="Proteomes" id="UP000198771">
    <property type="component" value="Unassembled WGS sequence"/>
</dbReference>
<dbReference type="OrthoDB" id="9768734at2"/>
<evidence type="ECO:0000259" key="3">
    <source>
        <dbReference type="Pfam" id="PF13614"/>
    </source>
</evidence>
<proteinExistence type="predicted"/>
<dbReference type="Gene3D" id="3.40.50.2300">
    <property type="match status" value="1"/>
</dbReference>
<dbReference type="GO" id="GO:0005829">
    <property type="term" value="C:cytosol"/>
    <property type="evidence" value="ECO:0007669"/>
    <property type="project" value="TreeGrafter"/>
</dbReference>
<keyword evidence="2" id="KW-0067">ATP-binding</keyword>
<dbReference type="SUPFAM" id="SSF52540">
    <property type="entry name" value="P-loop containing nucleoside triphosphate hydrolases"/>
    <property type="match status" value="1"/>
</dbReference>
<dbReference type="PANTHER" id="PTHR43384">
    <property type="entry name" value="SEPTUM SITE-DETERMINING PROTEIN MIND HOMOLOG, CHLOROPLASTIC-RELATED"/>
    <property type="match status" value="1"/>
</dbReference>
<keyword evidence="1" id="KW-0547">Nucleotide-binding</keyword>
<dbReference type="AlphaFoldDB" id="A0A1G6C832"/>
<evidence type="ECO:0000313" key="5">
    <source>
        <dbReference type="Proteomes" id="UP000198771"/>
    </source>
</evidence>
<evidence type="ECO:0000313" key="4">
    <source>
        <dbReference type="EMBL" id="SDB29011.1"/>
    </source>
</evidence>
<dbReference type="InterPro" id="IPR027417">
    <property type="entry name" value="P-loop_NTPase"/>
</dbReference>
<organism evidence="4 5">
    <name type="scientific">Desulfonatronum thiosulfatophilum</name>
    <dbReference type="NCBI Taxonomy" id="617002"/>
    <lineage>
        <taxon>Bacteria</taxon>
        <taxon>Pseudomonadati</taxon>
        <taxon>Thermodesulfobacteriota</taxon>
        <taxon>Desulfovibrionia</taxon>
        <taxon>Desulfovibrionales</taxon>
        <taxon>Desulfonatronaceae</taxon>
        <taxon>Desulfonatronum</taxon>
    </lineage>
</organism>
<dbReference type="EMBL" id="FMXO01000007">
    <property type="protein sequence ID" value="SDB29011.1"/>
    <property type="molecule type" value="Genomic_DNA"/>
</dbReference>
<sequence length="383" mass="42816">MNAGTYRVRLQIQSRILRKKFEDILNKQFEFEIIDNDSIRADLLIIELNEDPDVTFELIHNLLNDGEVGEVFLTSNSTDQALLLNAIRAGAREFLGPEAEDSEVAAALQRFAARQGKTKSSDRSTRSSRIFSVMGSKGGVGTTTFAVNLAVSLAEEESVDSVVLLDLNLFGDIPLFLEIEPAYTWKEINNNISRLDTTFLKNILAKDPSGVRVLPSPGSFGSQNIATPEIIQRLLSVMRQSFDFIVVDLGQHMDDNSLKVLEMSDTLFLISVQSLPCLATTNKLLRSFQDIGYPAPETIKVILNRHLKNGSIDMADVEKALSKKVFWKIPNDYQTTVSAINKGKPLSRFAPKMQITKSFKELADNLVAVTDQKEVAKKKWWIF</sequence>
<protein>
    <submittedName>
        <fullName evidence="4">Pilus assembly protein CpaE</fullName>
    </submittedName>
</protein>
<dbReference type="GO" id="GO:0005524">
    <property type="term" value="F:ATP binding"/>
    <property type="evidence" value="ECO:0007669"/>
    <property type="project" value="UniProtKB-KW"/>
</dbReference>
<dbReference type="STRING" id="617002.SAMN05660653_01387"/>
<dbReference type="InterPro" id="IPR050625">
    <property type="entry name" value="ParA/MinD_ATPase"/>
</dbReference>
<dbReference type="Pfam" id="PF13614">
    <property type="entry name" value="AAA_31"/>
    <property type="match status" value="1"/>
</dbReference>
<gene>
    <name evidence="4" type="ORF">SAMN05660653_01387</name>
</gene>
<dbReference type="InterPro" id="IPR025669">
    <property type="entry name" value="AAA_dom"/>
</dbReference>
<dbReference type="PANTHER" id="PTHR43384:SF6">
    <property type="entry name" value="SEPTUM SITE-DETERMINING PROTEIN MIND HOMOLOG, CHLOROPLASTIC"/>
    <property type="match status" value="1"/>
</dbReference>
<evidence type="ECO:0000256" key="2">
    <source>
        <dbReference type="ARBA" id="ARBA00022840"/>
    </source>
</evidence>